<comment type="caution">
    <text evidence="12">The sequence shown here is derived from an EMBL/GenBank/DDBJ whole genome shotgun (WGS) entry which is preliminary data.</text>
</comment>
<evidence type="ECO:0000313" key="13">
    <source>
        <dbReference type="Proteomes" id="UP000739538"/>
    </source>
</evidence>
<evidence type="ECO:0000256" key="3">
    <source>
        <dbReference type="ARBA" id="ARBA00021315"/>
    </source>
</evidence>
<dbReference type="InterPro" id="IPR004604">
    <property type="entry name" value="DNA_recomb/repair_RecN"/>
</dbReference>
<dbReference type="InterPro" id="IPR027417">
    <property type="entry name" value="P-loop_NTPase"/>
</dbReference>
<dbReference type="Proteomes" id="UP000739538">
    <property type="component" value="Unassembled WGS sequence"/>
</dbReference>
<dbReference type="PANTHER" id="PTHR11059">
    <property type="entry name" value="DNA REPAIR PROTEIN RECN"/>
    <property type="match status" value="1"/>
</dbReference>
<feature type="coiled-coil region" evidence="9">
    <location>
        <begin position="362"/>
        <end position="396"/>
    </location>
</feature>
<evidence type="ECO:0000256" key="2">
    <source>
        <dbReference type="ARBA" id="ARBA00009441"/>
    </source>
</evidence>
<dbReference type="InterPro" id="IPR003395">
    <property type="entry name" value="RecF/RecN/SMC_N"/>
</dbReference>
<organism evidence="12 13">
    <name type="scientific">Eiseniibacteriota bacterium</name>
    <dbReference type="NCBI Taxonomy" id="2212470"/>
    <lineage>
        <taxon>Bacteria</taxon>
        <taxon>Candidatus Eiseniibacteriota</taxon>
    </lineage>
</organism>
<dbReference type="Pfam" id="PF02463">
    <property type="entry name" value="SMC_N"/>
    <property type="match status" value="1"/>
</dbReference>
<dbReference type="AlphaFoldDB" id="A0A956SC51"/>
<feature type="compositionally biased region" description="Basic residues" evidence="10">
    <location>
        <begin position="597"/>
        <end position="609"/>
    </location>
</feature>
<keyword evidence="9" id="KW-0175">Coiled coil</keyword>
<proteinExistence type="inferred from homology"/>
<evidence type="ECO:0000256" key="5">
    <source>
        <dbReference type="ARBA" id="ARBA00022763"/>
    </source>
</evidence>
<evidence type="ECO:0000259" key="11">
    <source>
        <dbReference type="Pfam" id="PF02463"/>
    </source>
</evidence>
<evidence type="ECO:0000256" key="4">
    <source>
        <dbReference type="ARBA" id="ARBA00022741"/>
    </source>
</evidence>
<keyword evidence="4" id="KW-0547">Nucleotide-binding</keyword>
<feature type="region of interest" description="Disordered" evidence="10">
    <location>
        <begin position="254"/>
        <end position="290"/>
    </location>
</feature>
<dbReference type="PANTHER" id="PTHR11059:SF0">
    <property type="entry name" value="DNA REPAIR PROTEIN RECN"/>
    <property type="match status" value="1"/>
</dbReference>
<dbReference type="GO" id="GO:0006310">
    <property type="term" value="P:DNA recombination"/>
    <property type="evidence" value="ECO:0007669"/>
    <property type="project" value="InterPro"/>
</dbReference>
<reference evidence="12" key="1">
    <citation type="submission" date="2020-04" db="EMBL/GenBank/DDBJ databases">
        <authorList>
            <person name="Zhang T."/>
        </authorList>
    </citation>
    <scope>NUCLEOTIDE SEQUENCE</scope>
    <source>
        <strain evidence="12">HKST-UBA02</strain>
    </source>
</reference>
<evidence type="ECO:0000313" key="12">
    <source>
        <dbReference type="EMBL" id="MCA9755092.1"/>
    </source>
</evidence>
<keyword evidence="7" id="KW-0234">DNA repair</keyword>
<dbReference type="SUPFAM" id="SSF52540">
    <property type="entry name" value="P-loop containing nucleoside triphosphate hydrolases"/>
    <property type="match status" value="2"/>
</dbReference>
<evidence type="ECO:0000256" key="10">
    <source>
        <dbReference type="SAM" id="MobiDB-lite"/>
    </source>
</evidence>
<keyword evidence="5" id="KW-0227">DNA damage</keyword>
<dbReference type="Gene3D" id="3.40.50.300">
    <property type="entry name" value="P-loop containing nucleotide triphosphate hydrolases"/>
    <property type="match status" value="2"/>
</dbReference>
<dbReference type="EMBL" id="JAGQHS010000015">
    <property type="protein sequence ID" value="MCA9755092.1"/>
    <property type="molecule type" value="Genomic_DNA"/>
</dbReference>
<gene>
    <name evidence="12" type="ORF">KDA27_04765</name>
</gene>
<sequence>MLVRLVLEQFVLVDRGELEFGPGLNVLTGETGAGKSILIDALGLLVGGRGSADWVRKGSGGLRLEGVFDLHDNPEILGRLREADIPVDEEELFIVRREIGADGRSRSFANGRQVLVSQLREWTEGLVWIVGQGEQRALLTSQQQELLLDRLAGGGSHAQQYRQLRRHYLDSKHRARDLDKAREAFRAEEEWLEFQVRELESASVEPGERQELIERRDALVRASRDTERRQDLLARLQEDDGSVLDHIETLLHRLGSDPGDARARDARSRDPRVGDPGTDDPAVGDPESYDPWSVTRAALLSARTSVHEAIDAIPDAPEDSEAELERIEERISEIARLLRKHGGDEESLRAHLDRMRERLEQGRCLDDEIDRAEREIQDVQIELSRVAEELSELRRGAAGRLSAKLTPELEALAMPGAALAFEFDRQESPDGLGSGDGPRYLPLEGGLDRITVRFQSHGGLEWGDLGRVASGGELSRVLLAMQAVLGEGAPPATWVFDEIDQGIGGETARRVGERLARMAEHTQVLLVTHLPAIAALAQRHLTVTKEGSDAVPSARIHPVEGEERLAELARMLSGDVGSKIARKHAEELLGAASVVAKRTRASAPKKRTPSTRSGSSRRQKEPR</sequence>
<dbReference type="PIRSF" id="PIRSF003128">
    <property type="entry name" value="RecN"/>
    <property type="match status" value="1"/>
</dbReference>
<accession>A0A956SC51</accession>
<evidence type="ECO:0000256" key="1">
    <source>
        <dbReference type="ARBA" id="ARBA00003618"/>
    </source>
</evidence>
<dbReference type="GO" id="GO:0006281">
    <property type="term" value="P:DNA repair"/>
    <property type="evidence" value="ECO:0007669"/>
    <property type="project" value="UniProtKB-KW"/>
</dbReference>
<feature type="region of interest" description="Disordered" evidence="10">
    <location>
        <begin position="596"/>
        <end position="623"/>
    </location>
</feature>
<dbReference type="GO" id="GO:0009432">
    <property type="term" value="P:SOS response"/>
    <property type="evidence" value="ECO:0007669"/>
    <property type="project" value="TreeGrafter"/>
</dbReference>
<evidence type="ECO:0000256" key="6">
    <source>
        <dbReference type="ARBA" id="ARBA00022840"/>
    </source>
</evidence>
<dbReference type="GO" id="GO:0043590">
    <property type="term" value="C:bacterial nucleoid"/>
    <property type="evidence" value="ECO:0007669"/>
    <property type="project" value="TreeGrafter"/>
</dbReference>
<comment type="similarity">
    <text evidence="2">Belongs to the RecN family.</text>
</comment>
<comment type="function">
    <text evidence="1">May be involved in recombinational repair of damaged DNA.</text>
</comment>
<name>A0A956SC51_UNCEI</name>
<dbReference type="CDD" id="cd03241">
    <property type="entry name" value="ABC_RecN"/>
    <property type="match status" value="2"/>
</dbReference>
<keyword evidence="6" id="KW-0067">ATP-binding</keyword>
<dbReference type="GO" id="GO:0005524">
    <property type="term" value="F:ATP binding"/>
    <property type="evidence" value="ECO:0007669"/>
    <property type="project" value="UniProtKB-KW"/>
</dbReference>
<evidence type="ECO:0000256" key="8">
    <source>
        <dbReference type="ARBA" id="ARBA00033408"/>
    </source>
</evidence>
<evidence type="ECO:0000256" key="7">
    <source>
        <dbReference type="ARBA" id="ARBA00023204"/>
    </source>
</evidence>
<evidence type="ECO:0000256" key="9">
    <source>
        <dbReference type="SAM" id="Coils"/>
    </source>
</evidence>
<feature type="compositionally biased region" description="Basic and acidic residues" evidence="10">
    <location>
        <begin position="254"/>
        <end position="273"/>
    </location>
</feature>
<protein>
    <recommendedName>
        <fullName evidence="3">DNA repair protein RecN</fullName>
    </recommendedName>
    <alternativeName>
        <fullName evidence="8">Recombination protein N</fullName>
    </alternativeName>
</protein>
<reference evidence="12" key="2">
    <citation type="journal article" date="2021" name="Microbiome">
        <title>Successional dynamics and alternative stable states in a saline activated sludge microbial community over 9 years.</title>
        <authorList>
            <person name="Wang Y."/>
            <person name="Ye J."/>
            <person name="Ju F."/>
            <person name="Liu L."/>
            <person name="Boyd J.A."/>
            <person name="Deng Y."/>
            <person name="Parks D.H."/>
            <person name="Jiang X."/>
            <person name="Yin X."/>
            <person name="Woodcroft B.J."/>
            <person name="Tyson G.W."/>
            <person name="Hugenholtz P."/>
            <person name="Polz M.F."/>
            <person name="Zhang T."/>
        </authorList>
    </citation>
    <scope>NUCLEOTIDE SEQUENCE</scope>
    <source>
        <strain evidence="12">HKST-UBA02</strain>
    </source>
</reference>
<feature type="domain" description="RecF/RecN/SMC N-terminal" evidence="11">
    <location>
        <begin position="2"/>
        <end position="545"/>
    </location>
</feature>